<protein>
    <recommendedName>
        <fullName evidence="3">Phage protein</fullName>
    </recommendedName>
</protein>
<dbReference type="AlphaFoldDB" id="A0A7S7RAG2"/>
<dbReference type="RefSeq" id="WP_159432555.1">
    <property type="nucleotide sequence ID" value="NZ_CP063356.2"/>
</dbReference>
<keyword evidence="2" id="KW-1185">Reference proteome</keyword>
<dbReference type="EMBL" id="CP063356">
    <property type="protein sequence ID" value="QOY34851.1"/>
    <property type="molecule type" value="Genomic_DNA"/>
</dbReference>
<evidence type="ECO:0008006" key="3">
    <source>
        <dbReference type="Google" id="ProtNLM"/>
    </source>
</evidence>
<sequence length="57" mass="6574">MNTSGYSQSLLAQYRLAWEYYLSNCELHGIDCKITFGQFVTYITAEQMEKMLQQVGA</sequence>
<dbReference type="KEGG" id="aia:AWH56_019320"/>
<name>A0A7S7RAG2_9BACI</name>
<proteinExistence type="predicted"/>
<reference evidence="1 2" key="1">
    <citation type="journal article" date="2017" name="Genome Announc.">
        <title>Draft Genome Sequences of Four Alkaliphilic Bacteria Belonging to the Anaerobacillus Genus.</title>
        <authorList>
            <person name="Bassil N.M."/>
            <person name="Lloyd J.R."/>
        </authorList>
    </citation>
    <scope>NUCLEOTIDE SEQUENCE [LARGE SCALE GENOMIC DNA]</scope>
    <source>
        <strain evidence="1 2">NB2006</strain>
    </source>
</reference>
<accession>A0A7S7RAG2</accession>
<evidence type="ECO:0000313" key="2">
    <source>
        <dbReference type="Proteomes" id="UP000180175"/>
    </source>
</evidence>
<gene>
    <name evidence="1" type="ORF">AWH56_019320</name>
</gene>
<evidence type="ECO:0000313" key="1">
    <source>
        <dbReference type="EMBL" id="QOY34851.1"/>
    </source>
</evidence>
<dbReference type="Proteomes" id="UP000180175">
    <property type="component" value="Chromosome"/>
</dbReference>
<reference evidence="1 2" key="2">
    <citation type="journal article" date="2019" name="Int. J. Syst. Evol. Microbiol.">
        <title>Anaerobacillus isosaccharinicus sp. nov., an alkaliphilic bacterium which degrades isosaccharinic acid.</title>
        <authorList>
            <person name="Bassil N.M."/>
            <person name="Lloyd J.R."/>
        </authorList>
    </citation>
    <scope>NUCLEOTIDE SEQUENCE [LARGE SCALE GENOMIC DNA]</scope>
    <source>
        <strain evidence="1 2">NB2006</strain>
    </source>
</reference>
<organism evidence="1 2">
    <name type="scientific">Anaerobacillus isosaccharinicus</name>
    <dbReference type="NCBI Taxonomy" id="1532552"/>
    <lineage>
        <taxon>Bacteria</taxon>
        <taxon>Bacillati</taxon>
        <taxon>Bacillota</taxon>
        <taxon>Bacilli</taxon>
        <taxon>Bacillales</taxon>
        <taxon>Bacillaceae</taxon>
        <taxon>Anaerobacillus</taxon>
    </lineage>
</organism>